<reference evidence="3 4" key="1">
    <citation type="submission" date="2016-08" db="EMBL/GenBank/DDBJ databases">
        <title>A Parts List for Fungal Cellulosomes Revealed by Comparative Genomics.</title>
        <authorList>
            <consortium name="DOE Joint Genome Institute"/>
            <person name="Haitjema C.H."/>
            <person name="Gilmore S.P."/>
            <person name="Henske J.K."/>
            <person name="Solomon K.V."/>
            <person name="De Groot R."/>
            <person name="Kuo A."/>
            <person name="Mondo S.J."/>
            <person name="Salamov A.A."/>
            <person name="Labutti K."/>
            <person name="Zhao Z."/>
            <person name="Chiniquy J."/>
            <person name="Barry K."/>
            <person name="Brewer H.M."/>
            <person name="Purvine S.O."/>
            <person name="Wright A.T."/>
            <person name="Boxma B."/>
            <person name="Van Alen T."/>
            <person name="Hackstein J.H."/>
            <person name="Baker S.E."/>
            <person name="Grigoriev I.V."/>
            <person name="O'Malley M.A."/>
        </authorList>
    </citation>
    <scope>NUCLEOTIDE SEQUENCE [LARGE SCALE GENOMIC DNA]</scope>
    <source>
        <strain evidence="3 4">G1</strain>
    </source>
</reference>
<feature type="transmembrane region" description="Helical" evidence="2">
    <location>
        <begin position="127"/>
        <end position="147"/>
    </location>
</feature>
<evidence type="ECO:0000313" key="3">
    <source>
        <dbReference type="EMBL" id="ORY26002.1"/>
    </source>
</evidence>
<feature type="compositionally biased region" description="Low complexity" evidence="1">
    <location>
        <begin position="476"/>
        <end position="486"/>
    </location>
</feature>
<feature type="compositionally biased region" description="Basic and acidic residues" evidence="1">
    <location>
        <begin position="461"/>
        <end position="472"/>
    </location>
</feature>
<dbReference type="EMBL" id="MCOG01000206">
    <property type="protein sequence ID" value="ORY26002.1"/>
    <property type="molecule type" value="Genomic_DNA"/>
</dbReference>
<feature type="transmembrane region" description="Helical" evidence="2">
    <location>
        <begin position="159"/>
        <end position="180"/>
    </location>
</feature>
<keyword evidence="2" id="KW-0472">Membrane</keyword>
<feature type="region of interest" description="Disordered" evidence="1">
    <location>
        <begin position="378"/>
        <end position="404"/>
    </location>
</feature>
<keyword evidence="2" id="KW-0812">Transmembrane</keyword>
<feature type="compositionally biased region" description="Low complexity" evidence="1">
    <location>
        <begin position="507"/>
        <end position="520"/>
    </location>
</feature>
<evidence type="ECO:0000256" key="1">
    <source>
        <dbReference type="SAM" id="MobiDB-lite"/>
    </source>
</evidence>
<evidence type="ECO:0000256" key="2">
    <source>
        <dbReference type="SAM" id="Phobius"/>
    </source>
</evidence>
<feature type="compositionally biased region" description="Low complexity" evidence="1">
    <location>
        <begin position="786"/>
        <end position="802"/>
    </location>
</feature>
<keyword evidence="2" id="KW-1133">Transmembrane helix</keyword>
<feature type="compositionally biased region" description="Low complexity" evidence="1">
    <location>
        <begin position="1101"/>
        <end position="1123"/>
    </location>
</feature>
<feature type="compositionally biased region" description="Polar residues" evidence="1">
    <location>
        <begin position="521"/>
        <end position="530"/>
    </location>
</feature>
<dbReference type="AlphaFoldDB" id="A0A1Y2ATX9"/>
<feature type="region of interest" description="Disordered" evidence="1">
    <location>
        <begin position="778"/>
        <end position="805"/>
    </location>
</feature>
<organism evidence="3 4">
    <name type="scientific">Neocallimastix californiae</name>
    <dbReference type="NCBI Taxonomy" id="1754190"/>
    <lineage>
        <taxon>Eukaryota</taxon>
        <taxon>Fungi</taxon>
        <taxon>Fungi incertae sedis</taxon>
        <taxon>Chytridiomycota</taxon>
        <taxon>Chytridiomycota incertae sedis</taxon>
        <taxon>Neocallimastigomycetes</taxon>
        <taxon>Neocallimastigales</taxon>
        <taxon>Neocallimastigaceae</taxon>
        <taxon>Neocallimastix</taxon>
    </lineage>
</organism>
<feature type="compositionally biased region" description="Polar residues" evidence="1">
    <location>
        <begin position="380"/>
        <end position="404"/>
    </location>
</feature>
<comment type="caution">
    <text evidence="3">The sequence shown here is derived from an EMBL/GenBank/DDBJ whole genome shotgun (WGS) entry which is preliminary data.</text>
</comment>
<accession>A0A1Y2ATX9</accession>
<evidence type="ECO:0000313" key="4">
    <source>
        <dbReference type="Proteomes" id="UP000193920"/>
    </source>
</evidence>
<feature type="region of interest" description="Disordered" evidence="1">
    <location>
        <begin position="437"/>
        <end position="494"/>
    </location>
</feature>
<feature type="compositionally biased region" description="Polar residues" evidence="1">
    <location>
        <begin position="1140"/>
        <end position="1170"/>
    </location>
</feature>
<feature type="compositionally biased region" description="Polar residues" evidence="1">
    <location>
        <begin position="1011"/>
        <end position="1022"/>
    </location>
</feature>
<dbReference type="STRING" id="1754190.A0A1Y2ATX9"/>
<keyword evidence="4" id="KW-1185">Reference proteome</keyword>
<name>A0A1Y2ATX9_9FUNG</name>
<protein>
    <submittedName>
        <fullName evidence="3">Uncharacterized protein</fullName>
    </submittedName>
</protein>
<feature type="region of interest" description="Disordered" evidence="1">
    <location>
        <begin position="993"/>
        <end position="1023"/>
    </location>
</feature>
<gene>
    <name evidence="3" type="ORF">LY90DRAFT_513966</name>
</gene>
<proteinExistence type="predicted"/>
<feature type="region of interest" description="Disordered" evidence="1">
    <location>
        <begin position="1094"/>
        <end position="1170"/>
    </location>
</feature>
<feature type="region of interest" description="Disordered" evidence="1">
    <location>
        <begin position="507"/>
        <end position="548"/>
    </location>
</feature>
<dbReference type="OrthoDB" id="2014825at2759"/>
<feature type="transmembrane region" description="Helical" evidence="2">
    <location>
        <begin position="83"/>
        <end position="107"/>
    </location>
</feature>
<dbReference type="Proteomes" id="UP000193920">
    <property type="component" value="Unassembled WGS sequence"/>
</dbReference>
<sequence length="1196" mass="135040">MGSINISEVDIANLSGCQDSTYPLNSNNRSSVTLTQINNTNNANSNPNGYDLNKIQDNVNIDSNFFKEHISQIIKPTNNCKNLLYSIIACSVISYVLFIISLSLPKWQPEYSFFQLKKNIFSVGVDIVYMIFVMIFTIIDFIFLLVLLRLNCFYKKTYYVILIFFSILVLLKIIFESVYLIRVNYDLLGSSFWLFTASIILDLLSLLLYVGLIKIFENEIKSLCLSKQLEDFKKYGFDSGIVDSLTLVGSTGSQSQIQLSSNVNRSIKEKSILNYQNQRISIASLSNQSLLNNGMVDSINTNTECIAMTNIQNNHTPAPYSANSNYSNINSNSGHNGFPSLKLNPNPKRFSNMSNLTTPNSNANNNSNSNIVKISPIENIKNTNPKDTNTVEVSPIESKNNTNTKDSDLVKVLPIENKNNVNIKDTNIVKVLPVKSKNNTNTKDTNIAKDSPVKNKNNSNTKDKSTVKDSPVKSKNNTNENITNENYSPSQNLEKSTIENKIENKNINNNDSINESQNKNISHSQNQSQIIDHPKNNRSGCNLNKNNSLKLSDTMKPIYSYEVESSRNTEPMVEYSSMNMVKQNNNIATNSNSLSTYSKPKSQLSLQQYPKLQKLSNQKRPQSYQFGSHFYDKNSFLPYTASLNSKKSPTTIDDYIPLPHYSNSPSSSQMAMKSQRDSLLNQIFGTNNDNHNIDNHSYISMNALPDKGRKETYQSFDQLTPLEDHHQQRLLMAEPVETASLTKLPRDIPNDISNDIVNEMQNESLSQTLYHSNIDSYDHSQSFHRSNSNSNSNTNSNTNSNSHMSDSIFETLSYSKGNTNSDQEYPNQILLDKDMTDDSPSLHDSSIYNKNKSKSINQYSVKSLQLKTNVPLSNHLDPDINEHINSITVNKYAKEEKVELPKETNFNILASSSSSITSNYDSKEKEFTTKEPIYINNNSYYEKMPFYEKVEEYKGELEGKDSVVSSLSISSSSSSSSLNTSDSSLKAHYKMYGVDRKRMNSPPKLNKKVSSHTSKNSRLQQQEDCDLNYERELDDYDNQKPPVTVVTIPPLSPFELPAIAIPFNQPDPREVISPIVTTQATLTTKPTIEEDEFFSPDYYPRHSQPYPSSHSQSSSQHNSIPQHYSSSSSKLNDNPLWPSSEMSYTSQLIQQRQKNNMTKQSIRSMASNNSSIHKKNKAFVDNIGSGFNNTGRISYT</sequence>